<evidence type="ECO:0000313" key="2">
    <source>
        <dbReference type="EMBL" id="KAK7005772.1"/>
    </source>
</evidence>
<proteinExistence type="predicted"/>
<name>A0AAW0A9I8_9AGAR</name>
<keyword evidence="3" id="KW-1185">Reference proteome</keyword>
<accession>A0AAW0A9I8</accession>
<organism evidence="2 3">
    <name type="scientific">Favolaschia claudopus</name>
    <dbReference type="NCBI Taxonomy" id="2862362"/>
    <lineage>
        <taxon>Eukaryota</taxon>
        <taxon>Fungi</taxon>
        <taxon>Dikarya</taxon>
        <taxon>Basidiomycota</taxon>
        <taxon>Agaricomycotina</taxon>
        <taxon>Agaricomycetes</taxon>
        <taxon>Agaricomycetidae</taxon>
        <taxon>Agaricales</taxon>
        <taxon>Marasmiineae</taxon>
        <taxon>Mycenaceae</taxon>
        <taxon>Favolaschia</taxon>
    </lineage>
</organism>
<gene>
    <name evidence="2" type="ORF">R3P38DRAFT_2556582</name>
</gene>
<evidence type="ECO:0000256" key="1">
    <source>
        <dbReference type="SAM" id="MobiDB-lite"/>
    </source>
</evidence>
<protein>
    <submittedName>
        <fullName evidence="2">Uncharacterized protein</fullName>
    </submittedName>
</protein>
<reference evidence="2 3" key="1">
    <citation type="journal article" date="2024" name="J Genomics">
        <title>Draft genome sequencing and assembly of Favolaschia claudopus CIRM-BRFM 2984 isolated from oak limbs.</title>
        <authorList>
            <person name="Navarro D."/>
            <person name="Drula E."/>
            <person name="Chaduli D."/>
            <person name="Cazenave R."/>
            <person name="Ahrendt S."/>
            <person name="Wang J."/>
            <person name="Lipzen A."/>
            <person name="Daum C."/>
            <person name="Barry K."/>
            <person name="Grigoriev I.V."/>
            <person name="Favel A."/>
            <person name="Rosso M.N."/>
            <person name="Martin F."/>
        </authorList>
    </citation>
    <scope>NUCLEOTIDE SEQUENCE [LARGE SCALE GENOMIC DNA]</scope>
    <source>
        <strain evidence="2 3">CIRM-BRFM 2984</strain>
    </source>
</reference>
<feature type="region of interest" description="Disordered" evidence="1">
    <location>
        <begin position="270"/>
        <end position="289"/>
    </location>
</feature>
<dbReference type="Proteomes" id="UP001362999">
    <property type="component" value="Unassembled WGS sequence"/>
</dbReference>
<dbReference type="AlphaFoldDB" id="A0AAW0A9I8"/>
<comment type="caution">
    <text evidence="2">The sequence shown here is derived from an EMBL/GenBank/DDBJ whole genome shotgun (WGS) entry which is preliminary data.</text>
</comment>
<dbReference type="EMBL" id="JAWWNJ010000077">
    <property type="protein sequence ID" value="KAK7005772.1"/>
    <property type="molecule type" value="Genomic_DNA"/>
</dbReference>
<sequence>MTTTVPIDAIATCRRDLEEDYEAKLATTFLFPNDKCKHRRMEYLWGLEIYTIDPTHERSILKVRESMTVPLPNGRRSWVLLPTEETLVAMVALQVHNFNVPISERKSFLAEFSAKEYEYIFLPLSTEVDFFVSRPGRGLQSLRRPSTDILRVKSTANPFFVTFDAWLVGGDLSSFQPSLVWTDHLARLTIHWHRKNLPDEFLLSCYPETLVSESAAAETMSETDFDVSKAGSEETVVTPLDEYPSPVLGKYTLVSAWVQQESQQPHDRVVPVNIIPPTPRGDRTRGIGAYKRPPQWRLESKRGLQAFERHFPSAAARFRAAGP</sequence>
<evidence type="ECO:0000313" key="3">
    <source>
        <dbReference type="Proteomes" id="UP001362999"/>
    </source>
</evidence>